<comment type="activity regulation">
    <text evidence="9">Activated by a monovalent cation that binds near, but not in, the active site. The most likely occupant of the site in vivo is potassium. Ion binding induces a conformational change that may alter substrate affinity.</text>
</comment>
<reference evidence="12 13" key="1">
    <citation type="submission" date="2004-06" db="EMBL/GenBank/DDBJ databases">
        <authorList>
            <person name="Birren B.W."/>
            <person name="Stange-Thomann N."/>
            <person name="Hafez N."/>
            <person name="DeCaprio D."/>
            <person name="Fisher S."/>
            <person name="Butler J."/>
            <person name="Elkins T."/>
            <person name="Kodira C.D."/>
            <person name="Major J."/>
            <person name="Wang S."/>
            <person name="Nicol R."/>
            <person name="Nusbaum C."/>
        </authorList>
    </citation>
    <scope>NUCLEOTIDE SEQUENCE [LARGE SCALE GENOMIC DNA]</scope>
    <source>
        <strain evidence="13">ATCC 33453 / NBRC 100688 / NCTC 11704 / L1</strain>
    </source>
</reference>
<dbReference type="GO" id="GO:0005524">
    <property type="term" value="F:ATP binding"/>
    <property type="evidence" value="ECO:0007669"/>
    <property type="project" value="UniProtKB-UniRule"/>
</dbReference>
<keyword evidence="3 9" id="KW-0547">Nucleotide-binding</keyword>
<dbReference type="eggNOG" id="COG0524">
    <property type="taxonomic scope" value="Bacteria"/>
</dbReference>
<dbReference type="Proteomes" id="UP000006647">
    <property type="component" value="Chromosome"/>
</dbReference>
<evidence type="ECO:0000313" key="12">
    <source>
        <dbReference type="EMBL" id="AAT75998.1"/>
    </source>
</evidence>
<keyword evidence="7 9" id="KW-0630">Potassium</keyword>
<dbReference type="UniPathway" id="UPA00916">
    <property type="reaction ID" value="UER00889"/>
</dbReference>
<evidence type="ECO:0000256" key="7">
    <source>
        <dbReference type="ARBA" id="ARBA00022958"/>
    </source>
</evidence>
<organism evidence="12 13">
    <name type="scientific">Mesoplasma florum (strain ATCC 33453 / NBRC 100688 / NCTC 11704 / L1)</name>
    <name type="common">Acholeplasma florum</name>
    <dbReference type="NCBI Taxonomy" id="265311"/>
    <lineage>
        <taxon>Bacteria</taxon>
        <taxon>Bacillati</taxon>
        <taxon>Mycoplasmatota</taxon>
        <taxon>Mollicutes</taxon>
        <taxon>Entomoplasmatales</taxon>
        <taxon>Entomoplasmataceae</taxon>
        <taxon>Mesoplasma</taxon>
    </lineage>
</organism>
<feature type="binding site" evidence="9">
    <location>
        <position position="254"/>
    </location>
    <ligand>
        <name>substrate</name>
    </ligand>
</feature>
<dbReference type="InterPro" id="IPR029056">
    <property type="entry name" value="Ribokinase-like"/>
</dbReference>
<dbReference type="GeneID" id="2898224"/>
<comment type="function">
    <text evidence="9">Catalyzes the phosphorylation of ribose at O-5 in a reaction requiring ATP and magnesium. The resulting D-ribose-5-phosphate can then be used either for sythesis of nucleotides, histidine, and tryptophan, or as a component of the pentose phosphate pathway.</text>
</comment>
<keyword evidence="13" id="KW-1185">Reference proteome</keyword>
<keyword evidence="9" id="KW-0963">Cytoplasm</keyword>
<dbReference type="PATRIC" id="fig|265311.5.peg.644"/>
<dbReference type="STRING" id="265311.Mfl642"/>
<feature type="binding site" evidence="9">
    <location>
        <begin position="11"/>
        <end position="13"/>
    </location>
    <ligand>
        <name>substrate</name>
    </ligand>
</feature>
<dbReference type="OrthoDB" id="9775849at2"/>
<evidence type="ECO:0000256" key="6">
    <source>
        <dbReference type="ARBA" id="ARBA00022842"/>
    </source>
</evidence>
<dbReference type="RefSeq" id="WP_011183538.1">
    <property type="nucleotide sequence ID" value="NC_006055.1"/>
</dbReference>
<feature type="binding site" evidence="9">
    <location>
        <begin position="221"/>
        <end position="226"/>
    </location>
    <ligand>
        <name>ATP</name>
        <dbReference type="ChEBI" id="CHEBI:30616"/>
    </ligand>
</feature>
<dbReference type="CDD" id="cd01174">
    <property type="entry name" value="ribokinase"/>
    <property type="match status" value="1"/>
</dbReference>
<name>Q6F0H5_MESFL</name>
<evidence type="ECO:0000256" key="3">
    <source>
        <dbReference type="ARBA" id="ARBA00022741"/>
    </source>
</evidence>
<comment type="subunit">
    <text evidence="9">Homodimer.</text>
</comment>
<comment type="subcellular location">
    <subcellularLocation>
        <location evidence="9">Cytoplasm</location>
    </subcellularLocation>
</comment>
<accession>Q6F0H5</accession>
<sequence length="308" mass="33990">MKKILTMGSIGVDHVFNVDKLPNKGQSIISKNFNIFFGGKGANQAVAAAKLGADVKYIGHVGNDDAGLHAIENLVKNKIDASYIKKINNINTQVANIIVDDKGDNLLIVDTGANFTFLKDEINEYKELIDHSDILLTQLETNLEFVEDFINYGHSKNKLIILNPGPAKVISNKIIEKCDFITPNESEICILLGKEYTENYELLKKYAYELWDINKKNVIVTLGENGSIWIDEKGELHKFEAYKVKAVDATACGDTFMGGISAYLAQDKTIEEAIKFATAAASLAVTKMGAQSSLPELKEVHEFIKKNG</sequence>
<evidence type="ECO:0000256" key="5">
    <source>
        <dbReference type="ARBA" id="ARBA00022840"/>
    </source>
</evidence>
<keyword evidence="2 9" id="KW-0479">Metal-binding</keyword>
<evidence type="ECO:0000259" key="11">
    <source>
        <dbReference type="Pfam" id="PF00294"/>
    </source>
</evidence>
<evidence type="ECO:0000256" key="8">
    <source>
        <dbReference type="ARBA" id="ARBA00023277"/>
    </source>
</evidence>
<dbReference type="InterPro" id="IPR011611">
    <property type="entry name" value="PfkB_dom"/>
</dbReference>
<evidence type="ECO:0000256" key="9">
    <source>
        <dbReference type="HAMAP-Rule" id="MF_01987"/>
    </source>
</evidence>
<dbReference type="PaxDb" id="265311-Mfl642"/>
<feature type="binding site" evidence="9">
    <location>
        <position position="284"/>
    </location>
    <ligand>
        <name>K(+)</name>
        <dbReference type="ChEBI" id="CHEBI:29103"/>
    </ligand>
</feature>
<keyword evidence="8 9" id="KW-0119">Carbohydrate metabolism</keyword>
<evidence type="ECO:0000256" key="10">
    <source>
        <dbReference type="NCBIfam" id="TIGR02152"/>
    </source>
</evidence>
<dbReference type="PANTHER" id="PTHR10584">
    <property type="entry name" value="SUGAR KINASE"/>
    <property type="match status" value="1"/>
</dbReference>
<dbReference type="PANTHER" id="PTHR10584:SF166">
    <property type="entry name" value="RIBOKINASE"/>
    <property type="match status" value="1"/>
</dbReference>
<feature type="binding site" evidence="9">
    <location>
        <position position="140"/>
    </location>
    <ligand>
        <name>substrate</name>
    </ligand>
</feature>
<evidence type="ECO:0000313" key="13">
    <source>
        <dbReference type="Proteomes" id="UP000006647"/>
    </source>
</evidence>
<feature type="binding site" evidence="9">
    <location>
        <position position="184"/>
    </location>
    <ligand>
        <name>ATP</name>
        <dbReference type="ChEBI" id="CHEBI:30616"/>
    </ligand>
</feature>
<evidence type="ECO:0000256" key="4">
    <source>
        <dbReference type="ARBA" id="ARBA00022777"/>
    </source>
</evidence>
<feature type="binding site" evidence="9">
    <location>
        <position position="293"/>
    </location>
    <ligand>
        <name>K(+)</name>
        <dbReference type="ChEBI" id="CHEBI:29103"/>
    </ligand>
</feature>
<dbReference type="InterPro" id="IPR011877">
    <property type="entry name" value="Ribokinase"/>
</dbReference>
<dbReference type="HOGENOM" id="CLU_027634_2_0_14"/>
<evidence type="ECO:0000256" key="1">
    <source>
        <dbReference type="ARBA" id="ARBA00022679"/>
    </source>
</evidence>
<feature type="domain" description="Carbohydrate kinase PfkB" evidence="11">
    <location>
        <begin position="1"/>
        <end position="296"/>
    </location>
</feature>
<evidence type="ECO:0000256" key="2">
    <source>
        <dbReference type="ARBA" id="ARBA00022723"/>
    </source>
</evidence>
<dbReference type="EC" id="2.7.1.15" evidence="9 10"/>
<dbReference type="EnsemblBacteria" id="AAT75998">
    <property type="protein sequence ID" value="AAT75998"/>
    <property type="gene ID" value="Mfl642"/>
</dbReference>
<dbReference type="EMBL" id="AE017263">
    <property type="protein sequence ID" value="AAT75998.1"/>
    <property type="molecule type" value="Genomic_DNA"/>
</dbReference>
<keyword evidence="4 9" id="KW-0418">Kinase</keyword>
<protein>
    <recommendedName>
        <fullName evidence="9 10">Ribokinase</fullName>
        <shortName evidence="9">RK</shortName>
        <ecNumber evidence="9 10">2.7.1.15</ecNumber>
    </recommendedName>
</protein>
<proteinExistence type="inferred from homology"/>
<feature type="binding site" evidence="9">
    <location>
        <position position="287"/>
    </location>
    <ligand>
        <name>K(+)</name>
        <dbReference type="ChEBI" id="CHEBI:29103"/>
    </ligand>
</feature>
<comment type="similarity">
    <text evidence="9">Belongs to the carbohydrate kinase PfkB family. Ribokinase subfamily.</text>
</comment>
<feature type="binding site" evidence="9">
    <location>
        <begin position="39"/>
        <end position="43"/>
    </location>
    <ligand>
        <name>substrate</name>
    </ligand>
</feature>
<comment type="catalytic activity">
    <reaction evidence="9">
        <text>D-ribose + ATP = D-ribose 5-phosphate + ADP + H(+)</text>
        <dbReference type="Rhea" id="RHEA:13697"/>
        <dbReference type="ChEBI" id="CHEBI:15378"/>
        <dbReference type="ChEBI" id="CHEBI:30616"/>
        <dbReference type="ChEBI" id="CHEBI:47013"/>
        <dbReference type="ChEBI" id="CHEBI:78346"/>
        <dbReference type="ChEBI" id="CHEBI:456216"/>
        <dbReference type="EC" id="2.7.1.15"/>
    </reaction>
</comment>
<keyword evidence="6 9" id="KW-0460">Magnesium</keyword>
<gene>
    <name evidence="9" type="primary">rbsK</name>
    <name evidence="12" type="ordered locus">Mfl642</name>
</gene>
<dbReference type="Gene3D" id="3.40.1190.20">
    <property type="match status" value="1"/>
</dbReference>
<dbReference type="SUPFAM" id="SSF53613">
    <property type="entry name" value="Ribokinase-like"/>
    <property type="match status" value="1"/>
</dbReference>
<dbReference type="Pfam" id="PF00294">
    <property type="entry name" value="PfkB"/>
    <property type="match status" value="1"/>
</dbReference>
<keyword evidence="5 9" id="KW-0067">ATP-binding</keyword>
<feature type="binding site" evidence="9">
    <location>
        <begin position="253"/>
        <end position="254"/>
    </location>
    <ligand>
        <name>ATP</name>
        <dbReference type="ChEBI" id="CHEBI:30616"/>
    </ligand>
</feature>
<feature type="binding site" evidence="9">
    <location>
        <position position="289"/>
    </location>
    <ligand>
        <name>K(+)</name>
        <dbReference type="ChEBI" id="CHEBI:29103"/>
    </ligand>
</feature>
<keyword evidence="1 9" id="KW-0808">Transferase</keyword>
<comment type="pathway">
    <text evidence="9">Carbohydrate metabolism; D-ribose degradation; D-ribose 5-phosphate from beta-D-ribopyranose: step 2/2.</text>
</comment>
<feature type="binding site" evidence="9">
    <location>
        <position position="248"/>
    </location>
    <ligand>
        <name>K(+)</name>
        <dbReference type="ChEBI" id="CHEBI:29103"/>
    </ligand>
</feature>
<dbReference type="AlphaFoldDB" id="Q6F0H5"/>
<dbReference type="NCBIfam" id="TIGR02152">
    <property type="entry name" value="D_ribokin_bact"/>
    <property type="match status" value="1"/>
</dbReference>
<feature type="active site" description="Proton acceptor" evidence="9">
    <location>
        <position position="254"/>
    </location>
</feature>
<dbReference type="HAMAP" id="MF_01987">
    <property type="entry name" value="Ribokinase"/>
    <property type="match status" value="1"/>
</dbReference>
<comment type="caution">
    <text evidence="9">Lacks conserved residue(s) required for the propagation of feature annotation.</text>
</comment>
<comment type="cofactor">
    <cofactor evidence="9">
        <name>Mg(2+)</name>
        <dbReference type="ChEBI" id="CHEBI:18420"/>
    </cofactor>
    <text evidence="9">Requires a divalent cation, most likely magnesium in vivo, as an electrophilic catalyst to aid phosphoryl group transfer. It is the chelate of the metal and the nucleotide that is the actual substrate.</text>
</comment>
<dbReference type="KEGG" id="mfl:Mfl642"/>
<dbReference type="InterPro" id="IPR002139">
    <property type="entry name" value="Ribo/fructo_kinase"/>
</dbReference>
<dbReference type="GO" id="GO:0004747">
    <property type="term" value="F:ribokinase activity"/>
    <property type="evidence" value="ECO:0007669"/>
    <property type="project" value="UniProtKB-UniRule"/>
</dbReference>
<dbReference type="GO" id="GO:0046872">
    <property type="term" value="F:metal ion binding"/>
    <property type="evidence" value="ECO:0007669"/>
    <property type="project" value="UniProtKB-KW"/>
</dbReference>
<dbReference type="GO" id="GO:0019303">
    <property type="term" value="P:D-ribose catabolic process"/>
    <property type="evidence" value="ECO:0007669"/>
    <property type="project" value="UniProtKB-UniRule"/>
</dbReference>
<dbReference type="GO" id="GO:0005829">
    <property type="term" value="C:cytosol"/>
    <property type="evidence" value="ECO:0007669"/>
    <property type="project" value="TreeGrafter"/>
</dbReference>
<dbReference type="PRINTS" id="PR00990">
    <property type="entry name" value="RIBOKINASE"/>
</dbReference>
<feature type="binding site" evidence="9">
    <location>
        <position position="250"/>
    </location>
    <ligand>
        <name>K(+)</name>
        <dbReference type="ChEBI" id="CHEBI:29103"/>
    </ligand>
</feature>